<dbReference type="KEGG" id="svl:Strvi_2061"/>
<proteinExistence type="predicted"/>
<dbReference type="Proteomes" id="UP000008703">
    <property type="component" value="Chromosome"/>
</dbReference>
<reference evidence="1" key="1">
    <citation type="submission" date="2011-08" db="EMBL/GenBank/DDBJ databases">
        <title>Complete sequence of chromosome of Streptomyces violaceusniger Tu 4113.</title>
        <authorList>
            <consortium name="US DOE Joint Genome Institute"/>
            <person name="Lucas S."/>
            <person name="Han J."/>
            <person name="Lapidus A."/>
            <person name="Cheng J.-F."/>
            <person name="Goodwin L."/>
            <person name="Pitluck S."/>
            <person name="Peters L."/>
            <person name="Ivanova N."/>
            <person name="Daligault H."/>
            <person name="Detter J.C."/>
            <person name="Han C."/>
            <person name="Tapia R."/>
            <person name="Land M."/>
            <person name="Hauser L."/>
            <person name="Kyrpides N."/>
            <person name="Ivanova N."/>
            <person name="Pagani I."/>
            <person name="Hagen A."/>
            <person name="Katz L."/>
            <person name="Fiedler H.-P."/>
            <person name="Keasling J."/>
            <person name="Fortman J."/>
            <person name="Woyke T."/>
        </authorList>
    </citation>
    <scope>NUCLEOTIDE SEQUENCE [LARGE SCALE GENOMIC DNA]</scope>
    <source>
        <strain evidence="1">Tu 4113</strain>
    </source>
</reference>
<evidence type="ECO:0000313" key="2">
    <source>
        <dbReference type="Proteomes" id="UP000008703"/>
    </source>
</evidence>
<gene>
    <name evidence="1" type="ORF">Strvi_2061</name>
</gene>
<sequence>MFFSYIHRLVGKRKSIQGIPVSLGKTYGYTRNRTGAISLYIPCGTNPEKELLITVSASLVEQAVESHQMNESTKEIHPLATFAAQVARDMSRGWFKCPGSESLPDGPVVIHWND</sequence>
<dbReference type="AlphaFoldDB" id="G2NTE5"/>
<dbReference type="HOGENOM" id="CLU_2119849_0_0_11"/>
<evidence type="ECO:0000313" key="1">
    <source>
        <dbReference type="EMBL" id="AEM81793.1"/>
    </source>
</evidence>
<dbReference type="EMBL" id="CP002994">
    <property type="protein sequence ID" value="AEM81793.1"/>
    <property type="molecule type" value="Genomic_DNA"/>
</dbReference>
<name>G2NTE5_STRV4</name>
<accession>G2NTE5</accession>
<protein>
    <submittedName>
        <fullName evidence="1">Uncharacterized protein</fullName>
    </submittedName>
</protein>
<keyword evidence="2" id="KW-1185">Reference proteome</keyword>
<organism evidence="1 2">
    <name type="scientific">Streptomyces violaceusniger (strain Tu 4113)</name>
    <dbReference type="NCBI Taxonomy" id="653045"/>
    <lineage>
        <taxon>Bacteria</taxon>
        <taxon>Bacillati</taxon>
        <taxon>Actinomycetota</taxon>
        <taxon>Actinomycetes</taxon>
        <taxon>Kitasatosporales</taxon>
        <taxon>Streptomycetaceae</taxon>
        <taxon>Streptomyces</taxon>
        <taxon>Streptomyces violaceusniger group</taxon>
    </lineage>
</organism>